<dbReference type="InterPro" id="IPR012796">
    <property type="entry name" value="Lysidine-tRNA-synth_C"/>
</dbReference>
<dbReference type="RefSeq" id="WP_160223924.1">
    <property type="nucleotide sequence ID" value="NZ_CP029149.1"/>
</dbReference>
<dbReference type="NCBIfam" id="TIGR02432">
    <property type="entry name" value="lysidine_TilS_N"/>
    <property type="match status" value="1"/>
</dbReference>
<accession>A0A6P1QTR3</accession>
<evidence type="ECO:0000256" key="6">
    <source>
        <dbReference type="ARBA" id="ARBA00022840"/>
    </source>
</evidence>
<dbReference type="InterPro" id="IPR011063">
    <property type="entry name" value="TilS/TtcA_N"/>
</dbReference>
<dbReference type="HAMAP" id="MF_01161">
    <property type="entry name" value="tRNA_Ile_lys_synt"/>
    <property type="match status" value="1"/>
</dbReference>
<comment type="similarity">
    <text evidence="8">Belongs to the tRNA(Ile)-lysidine synthase family.</text>
</comment>
<dbReference type="GO" id="GO:0005524">
    <property type="term" value="F:ATP binding"/>
    <property type="evidence" value="ECO:0007669"/>
    <property type="project" value="UniProtKB-UniRule"/>
</dbReference>
<comment type="domain">
    <text evidence="8">The N-terminal region contains the highly conserved SGGXDS motif, predicted to be a P-loop motif involved in ATP binding.</text>
</comment>
<keyword evidence="5 8" id="KW-0547">Nucleotide-binding</keyword>
<dbReference type="CDD" id="cd01992">
    <property type="entry name" value="TilS_N"/>
    <property type="match status" value="1"/>
</dbReference>
<dbReference type="EMBL" id="CP029149">
    <property type="protein sequence ID" value="QHN64898.1"/>
    <property type="molecule type" value="Genomic_DNA"/>
</dbReference>
<dbReference type="OrthoDB" id="9807403at2"/>
<dbReference type="PANTHER" id="PTHR43033">
    <property type="entry name" value="TRNA(ILE)-LYSIDINE SYNTHASE-RELATED"/>
    <property type="match status" value="1"/>
</dbReference>
<keyword evidence="2 8" id="KW-0963">Cytoplasm</keyword>
<dbReference type="SMART" id="SM00977">
    <property type="entry name" value="TilS_C"/>
    <property type="match status" value="1"/>
</dbReference>
<dbReference type="Proteomes" id="UP000464318">
    <property type="component" value="Chromosome"/>
</dbReference>
<dbReference type="AlphaFoldDB" id="A0A6P1QTR3"/>
<organism evidence="9 10">
    <name type="scientific">Bergeyella cardium</name>
    <dbReference type="NCBI Taxonomy" id="1585976"/>
    <lineage>
        <taxon>Bacteria</taxon>
        <taxon>Pseudomonadati</taxon>
        <taxon>Bacteroidota</taxon>
        <taxon>Flavobacteriia</taxon>
        <taxon>Flavobacteriales</taxon>
        <taxon>Weeksellaceae</taxon>
        <taxon>Bergeyella</taxon>
    </lineage>
</organism>
<evidence type="ECO:0000313" key="10">
    <source>
        <dbReference type="Proteomes" id="UP000464318"/>
    </source>
</evidence>
<dbReference type="EC" id="6.3.4.19" evidence="8"/>
<dbReference type="Gene3D" id="3.40.50.620">
    <property type="entry name" value="HUPs"/>
    <property type="match status" value="1"/>
</dbReference>
<keyword evidence="10" id="KW-1185">Reference proteome</keyword>
<dbReference type="SUPFAM" id="SSF56037">
    <property type="entry name" value="PheT/TilS domain"/>
    <property type="match status" value="1"/>
</dbReference>
<comment type="catalytic activity">
    <reaction evidence="7 8">
        <text>cytidine(34) in tRNA(Ile2) + L-lysine + ATP = lysidine(34) in tRNA(Ile2) + AMP + diphosphate + H(+)</text>
        <dbReference type="Rhea" id="RHEA:43744"/>
        <dbReference type="Rhea" id="RHEA-COMP:10625"/>
        <dbReference type="Rhea" id="RHEA-COMP:10670"/>
        <dbReference type="ChEBI" id="CHEBI:15378"/>
        <dbReference type="ChEBI" id="CHEBI:30616"/>
        <dbReference type="ChEBI" id="CHEBI:32551"/>
        <dbReference type="ChEBI" id="CHEBI:33019"/>
        <dbReference type="ChEBI" id="CHEBI:82748"/>
        <dbReference type="ChEBI" id="CHEBI:83665"/>
        <dbReference type="ChEBI" id="CHEBI:456215"/>
        <dbReference type="EC" id="6.3.4.19"/>
    </reaction>
</comment>
<dbReference type="Pfam" id="PF01171">
    <property type="entry name" value="ATP_bind_3"/>
    <property type="match status" value="1"/>
</dbReference>
<dbReference type="GO" id="GO:0006400">
    <property type="term" value="P:tRNA modification"/>
    <property type="evidence" value="ECO:0007669"/>
    <property type="project" value="UniProtKB-UniRule"/>
</dbReference>
<evidence type="ECO:0000256" key="1">
    <source>
        <dbReference type="ARBA" id="ARBA00004496"/>
    </source>
</evidence>
<comment type="subcellular location">
    <subcellularLocation>
        <location evidence="1 8">Cytoplasm</location>
    </subcellularLocation>
</comment>
<dbReference type="InterPro" id="IPR012795">
    <property type="entry name" value="tRNA_Ile_lys_synt_N"/>
</dbReference>
<name>A0A6P1QTR3_9FLAO</name>
<evidence type="ECO:0000256" key="4">
    <source>
        <dbReference type="ARBA" id="ARBA00022694"/>
    </source>
</evidence>
<sequence>MLSIERFKAELERLCVDFREKKYLLAVSGGVDSMVLASLFAEVFQGGAQLFVAHINYHLRGEDSNLDQQLVEAFCQEKNIPVYLYSVSNGDGKPASGSIQLWARELRYRFFYSLLEEHRIDYLVTAHHLGDQLETFIINLSRGSGIKGLCGIPSKGENILRPLLNFTKEELYDYAERCSIPYREDKSNKKDDYLRNKIRNHISPLLSELSPHFLNNFNKSLHLLSQAKTFAEGKVDEVFNGLSHTDRGDIVINKTKLVEESPFVQFEILKNFGFENLTEIEKIFSSQTGAVFISGSHYLFINRDELILQERNDAHKQEIHEIVIEDAAHTNTICISDYIDEPLPAFLWKFDAHRVKFPLKLRRKNTGDIFFPTGMKGRKKVSKFFKDEKLSTIEKQRIWILTDADAEVLGIIPHRQDRRKQAREETQNLLNIRD</sequence>
<feature type="binding site" evidence="8">
    <location>
        <begin position="28"/>
        <end position="33"/>
    </location>
    <ligand>
        <name>ATP</name>
        <dbReference type="ChEBI" id="CHEBI:30616"/>
    </ligand>
</feature>
<evidence type="ECO:0000256" key="7">
    <source>
        <dbReference type="ARBA" id="ARBA00048539"/>
    </source>
</evidence>
<evidence type="ECO:0000313" key="9">
    <source>
        <dbReference type="EMBL" id="QHN64898.1"/>
    </source>
</evidence>
<proteinExistence type="inferred from homology"/>
<dbReference type="GO" id="GO:0032267">
    <property type="term" value="F:tRNA(Ile)-lysidine synthase activity"/>
    <property type="evidence" value="ECO:0007669"/>
    <property type="project" value="UniProtKB-EC"/>
</dbReference>
<evidence type="ECO:0000256" key="3">
    <source>
        <dbReference type="ARBA" id="ARBA00022598"/>
    </source>
</evidence>
<dbReference type="InterPro" id="IPR014729">
    <property type="entry name" value="Rossmann-like_a/b/a_fold"/>
</dbReference>
<gene>
    <name evidence="8 9" type="primary">tilS</name>
    <name evidence="9" type="ORF">DBX24_02800</name>
</gene>
<keyword evidence="3 8" id="KW-0436">Ligase</keyword>
<evidence type="ECO:0000256" key="5">
    <source>
        <dbReference type="ARBA" id="ARBA00022741"/>
    </source>
</evidence>
<reference evidence="9 10" key="1">
    <citation type="submission" date="2018-04" db="EMBL/GenBank/DDBJ databases">
        <title>Characteristic and Complete Genome Sequencing of A Novel Member of Infective Endocarditis Causative Bacteria: Bergeyella cardium QL-PH.</title>
        <authorList>
            <person name="Pan H."/>
            <person name="Sun E."/>
            <person name="Zhang Y."/>
        </authorList>
    </citation>
    <scope>NUCLEOTIDE SEQUENCE [LARGE SCALE GENOMIC DNA]</scope>
    <source>
        <strain evidence="9 10">HPQL</strain>
    </source>
</reference>
<dbReference type="GO" id="GO:0005737">
    <property type="term" value="C:cytoplasm"/>
    <property type="evidence" value="ECO:0007669"/>
    <property type="project" value="UniProtKB-SubCell"/>
</dbReference>
<dbReference type="KEGG" id="bcad:DBX24_02800"/>
<dbReference type="NCBIfam" id="TIGR02433">
    <property type="entry name" value="lysidine_TilS_C"/>
    <property type="match status" value="1"/>
</dbReference>
<dbReference type="SUPFAM" id="SSF52402">
    <property type="entry name" value="Adenine nucleotide alpha hydrolases-like"/>
    <property type="match status" value="1"/>
</dbReference>
<comment type="function">
    <text evidence="8">Ligates lysine onto the cytidine present at position 34 of the AUA codon-specific tRNA(Ile) that contains the anticodon CAU, in an ATP-dependent manner. Cytidine is converted to lysidine, thus changing the amino acid specificity of the tRNA from methionine to isoleucine.</text>
</comment>
<dbReference type="PANTHER" id="PTHR43033:SF1">
    <property type="entry name" value="TRNA(ILE)-LYSIDINE SYNTHASE-RELATED"/>
    <property type="match status" value="1"/>
</dbReference>
<evidence type="ECO:0000256" key="2">
    <source>
        <dbReference type="ARBA" id="ARBA00022490"/>
    </source>
</evidence>
<evidence type="ECO:0000256" key="8">
    <source>
        <dbReference type="HAMAP-Rule" id="MF_01161"/>
    </source>
</evidence>
<dbReference type="InterPro" id="IPR012094">
    <property type="entry name" value="tRNA_Ile_lys_synt"/>
</dbReference>
<keyword evidence="4 8" id="KW-0819">tRNA processing</keyword>
<keyword evidence="6 8" id="KW-0067">ATP-binding</keyword>
<protein>
    <recommendedName>
        <fullName evidence="8">tRNA(Ile)-lysidine synthase</fullName>
        <ecNumber evidence="8">6.3.4.19</ecNumber>
    </recommendedName>
    <alternativeName>
        <fullName evidence="8">tRNA(Ile)-2-lysyl-cytidine synthase</fullName>
    </alternativeName>
    <alternativeName>
        <fullName evidence="8">tRNA(Ile)-lysidine synthetase</fullName>
    </alternativeName>
</protein>